<dbReference type="AlphaFoldDB" id="K2L632"/>
<dbReference type="eggNOG" id="ENOG5030STC">
    <property type="taxonomic scope" value="Bacteria"/>
</dbReference>
<keyword evidence="4" id="KW-0813">Transport</keyword>
<dbReference type="Proteomes" id="UP000014115">
    <property type="component" value="Unassembled WGS sequence"/>
</dbReference>
<dbReference type="InterPro" id="IPR022792">
    <property type="entry name" value="T2SS_protein-GspN"/>
</dbReference>
<dbReference type="Pfam" id="PF01203">
    <property type="entry name" value="T2SSN"/>
    <property type="match status" value="1"/>
</dbReference>
<keyword evidence="12" id="KW-1185">Reference proteome</keyword>
<accession>K2L632</accession>
<proteinExistence type="inferred from homology"/>
<comment type="subcellular location">
    <subcellularLocation>
        <location evidence="1">Cell inner membrane</location>
    </subcellularLocation>
</comment>
<keyword evidence="7" id="KW-0812">Transmembrane</keyword>
<evidence type="ECO:0000313" key="12">
    <source>
        <dbReference type="Proteomes" id="UP000014115"/>
    </source>
</evidence>
<evidence type="ECO:0000256" key="9">
    <source>
        <dbReference type="ARBA" id="ARBA00023136"/>
    </source>
</evidence>
<comment type="similarity">
    <text evidence="2">Belongs to the GSP N family.</text>
</comment>
<evidence type="ECO:0000256" key="6">
    <source>
        <dbReference type="ARBA" id="ARBA00022519"/>
    </source>
</evidence>
<name>K2L632_9GAMM</name>
<organism evidence="11 12">
    <name type="scientific">Idiomarina xiamenensis 10-D-4</name>
    <dbReference type="NCBI Taxonomy" id="740709"/>
    <lineage>
        <taxon>Bacteria</taxon>
        <taxon>Pseudomonadati</taxon>
        <taxon>Pseudomonadota</taxon>
        <taxon>Gammaproteobacteria</taxon>
        <taxon>Alteromonadales</taxon>
        <taxon>Idiomarinaceae</taxon>
        <taxon>Idiomarina</taxon>
    </lineage>
</organism>
<evidence type="ECO:0000313" key="11">
    <source>
        <dbReference type="EMBL" id="EKE85210.1"/>
    </source>
</evidence>
<sequence>MSRARIALLTLLALLTFMLGILSYMPATVLQWLPTSAQIQYRGLQGSIWQGRVLQLQTPWLNLRNVSWQLSPWALLTGRAALDIEVPVDNPVSGQLSVALSLGQVTVEQADLSGDIAMVAAQLPLRLPLPVSGSWHLQVSEYQLEDWRNGAAVCDTLNARLQGEQLALQVNQQWQNLGNYQLQLSCRDDRALQLEMADNNPLGLTVSGFIKPPQIALQGHLQPTSDVPTAISDLLPYIGKPDAQGRYRFDVNFRMTR</sequence>
<dbReference type="OrthoDB" id="6118198at2"/>
<reference evidence="11 12" key="1">
    <citation type="journal article" date="2012" name="J. Bacteriol.">
        <title>Genome Sequence of Idiomarina xiamenensis Type Strain 10-D-4.</title>
        <authorList>
            <person name="Lai Q."/>
            <person name="Wang L."/>
            <person name="Wang W."/>
            <person name="Shao Z."/>
        </authorList>
    </citation>
    <scope>NUCLEOTIDE SEQUENCE [LARGE SCALE GENOMIC DNA]</scope>
    <source>
        <strain evidence="11 12">10-D-4</strain>
    </source>
</reference>
<keyword evidence="8" id="KW-0653">Protein transport</keyword>
<dbReference type="GO" id="GO:0015627">
    <property type="term" value="C:type II protein secretion system complex"/>
    <property type="evidence" value="ECO:0007669"/>
    <property type="project" value="InterPro"/>
</dbReference>
<keyword evidence="9" id="KW-0472">Membrane</keyword>
<gene>
    <name evidence="11" type="ORF">A10D4_02660</name>
</gene>
<dbReference type="RefSeq" id="WP_008487560.1">
    <property type="nucleotide sequence ID" value="NZ_AMRG01000003.1"/>
</dbReference>
<evidence type="ECO:0000256" key="5">
    <source>
        <dbReference type="ARBA" id="ARBA00022475"/>
    </source>
</evidence>
<evidence type="ECO:0000256" key="1">
    <source>
        <dbReference type="ARBA" id="ARBA00004533"/>
    </source>
</evidence>
<evidence type="ECO:0000256" key="2">
    <source>
        <dbReference type="ARBA" id="ARBA00007208"/>
    </source>
</evidence>
<evidence type="ECO:0000256" key="4">
    <source>
        <dbReference type="ARBA" id="ARBA00022448"/>
    </source>
</evidence>
<protein>
    <recommendedName>
        <fullName evidence="3">Type II secretion system protein N</fullName>
    </recommendedName>
    <alternativeName>
        <fullName evidence="10">General secretion pathway protein N</fullName>
    </alternativeName>
</protein>
<dbReference type="GO" id="GO:0005886">
    <property type="term" value="C:plasma membrane"/>
    <property type="evidence" value="ECO:0007669"/>
    <property type="project" value="UniProtKB-SubCell"/>
</dbReference>
<evidence type="ECO:0000256" key="8">
    <source>
        <dbReference type="ARBA" id="ARBA00022927"/>
    </source>
</evidence>
<keyword evidence="6" id="KW-0997">Cell inner membrane</keyword>
<dbReference type="PATRIC" id="fig|740709.3.peg.535"/>
<dbReference type="GO" id="GO:0015628">
    <property type="term" value="P:protein secretion by the type II secretion system"/>
    <property type="evidence" value="ECO:0007669"/>
    <property type="project" value="InterPro"/>
</dbReference>
<evidence type="ECO:0000256" key="10">
    <source>
        <dbReference type="ARBA" id="ARBA00030772"/>
    </source>
</evidence>
<evidence type="ECO:0000256" key="7">
    <source>
        <dbReference type="ARBA" id="ARBA00022692"/>
    </source>
</evidence>
<comment type="caution">
    <text evidence="11">The sequence shown here is derived from an EMBL/GenBank/DDBJ whole genome shotgun (WGS) entry which is preliminary data.</text>
</comment>
<dbReference type="STRING" id="740709.A10D4_02660"/>
<dbReference type="EMBL" id="AMRG01000003">
    <property type="protein sequence ID" value="EKE85210.1"/>
    <property type="molecule type" value="Genomic_DNA"/>
</dbReference>
<evidence type="ECO:0000256" key="3">
    <source>
        <dbReference type="ARBA" id="ARBA00021563"/>
    </source>
</evidence>
<keyword evidence="5" id="KW-1003">Cell membrane</keyword>